<dbReference type="AlphaFoldDB" id="J0PYW3"/>
<gene>
    <name evidence="1" type="ORF">MCQ_01329</name>
</gene>
<dbReference type="EMBL" id="AILU01000038">
    <property type="protein sequence ID" value="EJF77886.1"/>
    <property type="molecule type" value="Genomic_DNA"/>
</dbReference>
<dbReference type="Proteomes" id="UP000008947">
    <property type="component" value="Unassembled WGS sequence"/>
</dbReference>
<protein>
    <submittedName>
        <fullName evidence="1">Uncharacterized protein</fullName>
    </submittedName>
</protein>
<keyword evidence="2" id="KW-1185">Reference proteome</keyword>
<name>J0PYW3_9HYPH</name>
<evidence type="ECO:0000313" key="2">
    <source>
        <dbReference type="Proteomes" id="UP000008947"/>
    </source>
</evidence>
<reference evidence="1 2" key="1">
    <citation type="submission" date="2012-03" db="EMBL/GenBank/DDBJ databases">
        <title>The Genome Sequence of Bartonella washoensis Sb944nv.</title>
        <authorList>
            <consortium name="The Broad Institute Genome Sequencing Platform"/>
            <consortium name="The Broad Institute Genome Sequencing Center for Infectious Disease"/>
            <person name="Feldgarden M."/>
            <person name="Kirby J."/>
            <person name="Kosoy M."/>
            <person name="Birtles R."/>
            <person name="Probert W.S."/>
            <person name="Chiaraviglio L."/>
            <person name="Young S.K."/>
            <person name="Zeng Q."/>
            <person name="Gargeya S."/>
            <person name="Fitzgerald M."/>
            <person name="Haas B."/>
            <person name="Abouelleil A."/>
            <person name="Alvarado L."/>
            <person name="Arachchi H.M."/>
            <person name="Berlin A."/>
            <person name="Chapman S.B."/>
            <person name="Gearin G."/>
            <person name="Goldberg J."/>
            <person name="Griggs A."/>
            <person name="Gujja S."/>
            <person name="Hansen M."/>
            <person name="Heiman D."/>
            <person name="Howarth C."/>
            <person name="Larimer J."/>
            <person name="Lui A."/>
            <person name="MacDonald P.J.P."/>
            <person name="McCowen C."/>
            <person name="Montmayeur A."/>
            <person name="Murphy C."/>
            <person name="Neiman D."/>
            <person name="Pearson M."/>
            <person name="Priest M."/>
            <person name="Roberts A."/>
            <person name="Saif S."/>
            <person name="Shea T."/>
            <person name="Sisk P."/>
            <person name="Stolte C."/>
            <person name="Sykes S."/>
            <person name="Wortman J."/>
            <person name="Nusbaum C."/>
            <person name="Birren B."/>
        </authorList>
    </citation>
    <scope>NUCLEOTIDE SEQUENCE [LARGE SCALE GENOMIC DNA]</scope>
    <source>
        <strain evidence="1 2">Sb944nv</strain>
    </source>
</reference>
<dbReference type="HOGENOM" id="CLU_3266303_0_0_5"/>
<comment type="caution">
    <text evidence="1">The sequence shown here is derived from an EMBL/GenBank/DDBJ whole genome shotgun (WGS) entry which is preliminary data.</text>
</comment>
<evidence type="ECO:0000313" key="1">
    <source>
        <dbReference type="EMBL" id="EJF77886.1"/>
    </source>
</evidence>
<accession>J0PYW3</accession>
<proteinExistence type="predicted"/>
<organism evidence="1 2">
    <name type="scientific">Candidatus Bartonella washoeensis Sb944nv</name>
    <dbReference type="NCBI Taxonomy" id="1094563"/>
    <lineage>
        <taxon>Bacteria</taxon>
        <taxon>Pseudomonadati</taxon>
        <taxon>Pseudomonadota</taxon>
        <taxon>Alphaproteobacteria</taxon>
        <taxon>Hyphomicrobiales</taxon>
        <taxon>Bartonellaceae</taxon>
        <taxon>Bartonella</taxon>
    </lineage>
</organism>
<sequence>MHSYMIAIIYDEMHPLLERVHATLIKKTLIQSLFTGQKSEY</sequence>